<accession>A0A6A6U740</accession>
<sequence>MKLHDLGIEQPGLYTDPQGKSQVPFYAYTGAYGKKYLTKRLAFGPSSFQQYSQLPEELKVLIIEKCDQATLFNLMHVDRMHRVEAQRLFWSHKDTWYLYHPQVSSIPDRGGQPTYYCEKFAANVQQLEIDLFGWKGDYTPGTPAESFTHFHYLQDSADKFWENILQQFPTLKRVALCNTVGWFSNYISFRIYKPLSEAAPAAIEDVMAAITRDGMSSRKDQLVFFTRLVPYFLTRPDRSHSTIPKFIPSYLMAPLKDVSNGCYQCHQFRRERQPFEYHPEETKSSCQRVLALFVLALPIDQEIIGHDQYAVEIQPLVRQNIHLLQDEKRIRVMMPRKPLLGPIALYLNYHWKLQETRKLAWGIKRLRARVMEEFHFGNGRNNPFSCPYKNCNKKVTDRGQWTEHLFKNTIRHPGIDETTCAPLKCYQPLLPWDLETELEQLRVEYLEHQLNRLAQIKHMGRVIWEHYTPVERCSFAHHFLSQLREGKDWQCPEESTNHFLFQALKKEWTR</sequence>
<protein>
    <recommendedName>
        <fullName evidence="3">F-box domain-containing protein</fullName>
    </recommendedName>
</protein>
<evidence type="ECO:0000313" key="2">
    <source>
        <dbReference type="Proteomes" id="UP000799302"/>
    </source>
</evidence>
<dbReference type="EMBL" id="MU004237">
    <property type="protein sequence ID" value="KAF2667401.1"/>
    <property type="molecule type" value="Genomic_DNA"/>
</dbReference>
<dbReference type="Proteomes" id="UP000799302">
    <property type="component" value="Unassembled WGS sequence"/>
</dbReference>
<keyword evidence="2" id="KW-1185">Reference proteome</keyword>
<organism evidence="1 2">
    <name type="scientific">Microthyrium microscopicum</name>
    <dbReference type="NCBI Taxonomy" id="703497"/>
    <lineage>
        <taxon>Eukaryota</taxon>
        <taxon>Fungi</taxon>
        <taxon>Dikarya</taxon>
        <taxon>Ascomycota</taxon>
        <taxon>Pezizomycotina</taxon>
        <taxon>Dothideomycetes</taxon>
        <taxon>Dothideomycetes incertae sedis</taxon>
        <taxon>Microthyriales</taxon>
        <taxon>Microthyriaceae</taxon>
        <taxon>Microthyrium</taxon>
    </lineage>
</organism>
<dbReference type="AlphaFoldDB" id="A0A6A6U740"/>
<dbReference type="OrthoDB" id="5397557at2759"/>
<gene>
    <name evidence="1" type="ORF">BT63DRAFT_441065</name>
</gene>
<name>A0A6A6U740_9PEZI</name>
<evidence type="ECO:0008006" key="3">
    <source>
        <dbReference type="Google" id="ProtNLM"/>
    </source>
</evidence>
<evidence type="ECO:0000313" key="1">
    <source>
        <dbReference type="EMBL" id="KAF2667401.1"/>
    </source>
</evidence>
<proteinExistence type="predicted"/>
<reference evidence="1" key="1">
    <citation type="journal article" date="2020" name="Stud. Mycol.">
        <title>101 Dothideomycetes genomes: a test case for predicting lifestyles and emergence of pathogens.</title>
        <authorList>
            <person name="Haridas S."/>
            <person name="Albert R."/>
            <person name="Binder M."/>
            <person name="Bloem J."/>
            <person name="Labutti K."/>
            <person name="Salamov A."/>
            <person name="Andreopoulos B."/>
            <person name="Baker S."/>
            <person name="Barry K."/>
            <person name="Bills G."/>
            <person name="Bluhm B."/>
            <person name="Cannon C."/>
            <person name="Castanera R."/>
            <person name="Culley D."/>
            <person name="Daum C."/>
            <person name="Ezra D."/>
            <person name="Gonzalez J."/>
            <person name="Henrissat B."/>
            <person name="Kuo A."/>
            <person name="Liang C."/>
            <person name="Lipzen A."/>
            <person name="Lutzoni F."/>
            <person name="Magnuson J."/>
            <person name="Mondo S."/>
            <person name="Nolan M."/>
            <person name="Ohm R."/>
            <person name="Pangilinan J."/>
            <person name="Park H.-J."/>
            <person name="Ramirez L."/>
            <person name="Alfaro M."/>
            <person name="Sun H."/>
            <person name="Tritt A."/>
            <person name="Yoshinaga Y."/>
            <person name="Zwiers L.-H."/>
            <person name="Turgeon B."/>
            <person name="Goodwin S."/>
            <person name="Spatafora J."/>
            <person name="Crous P."/>
            <person name="Grigoriev I."/>
        </authorList>
    </citation>
    <scope>NUCLEOTIDE SEQUENCE</scope>
    <source>
        <strain evidence="1">CBS 115976</strain>
    </source>
</reference>